<dbReference type="EMBL" id="BAAATJ010000024">
    <property type="protein sequence ID" value="GAA2410422.1"/>
    <property type="molecule type" value="Genomic_DNA"/>
</dbReference>
<keyword evidence="5" id="KW-1185">Reference proteome</keyword>
<gene>
    <name evidence="4" type="ORF">GCM10010420_43940</name>
</gene>
<evidence type="ECO:0000256" key="1">
    <source>
        <dbReference type="SAM" id="MobiDB-lite"/>
    </source>
</evidence>
<comment type="caution">
    <text evidence="4">The sequence shown here is derived from an EMBL/GenBank/DDBJ whole genome shotgun (WGS) entry which is preliminary data.</text>
</comment>
<protein>
    <recommendedName>
        <fullName evidence="3">PknH-like extracellular domain-containing protein</fullName>
    </recommendedName>
</protein>
<dbReference type="InterPro" id="IPR038232">
    <property type="entry name" value="PknH-like_Extracell_sf"/>
</dbReference>
<organism evidence="4 5">
    <name type="scientific">Streptomyces glaucosporus</name>
    <dbReference type="NCBI Taxonomy" id="284044"/>
    <lineage>
        <taxon>Bacteria</taxon>
        <taxon>Bacillati</taxon>
        <taxon>Actinomycetota</taxon>
        <taxon>Actinomycetes</taxon>
        <taxon>Kitasatosporales</taxon>
        <taxon>Streptomycetaceae</taxon>
        <taxon>Streptomyces</taxon>
    </lineage>
</organism>
<reference evidence="4 5" key="1">
    <citation type="journal article" date="2019" name="Int. J. Syst. Evol. Microbiol.">
        <title>The Global Catalogue of Microorganisms (GCM) 10K type strain sequencing project: providing services to taxonomists for standard genome sequencing and annotation.</title>
        <authorList>
            <consortium name="The Broad Institute Genomics Platform"/>
            <consortium name="The Broad Institute Genome Sequencing Center for Infectious Disease"/>
            <person name="Wu L."/>
            <person name="Ma J."/>
        </authorList>
    </citation>
    <scope>NUCLEOTIDE SEQUENCE [LARGE SCALE GENOMIC DNA]</scope>
    <source>
        <strain evidence="4 5">JCM 6921</strain>
    </source>
</reference>
<feature type="chain" id="PRO_5046334580" description="PknH-like extracellular domain-containing protein" evidence="2">
    <location>
        <begin position="25"/>
        <end position="230"/>
    </location>
</feature>
<feature type="compositionally biased region" description="Basic and acidic residues" evidence="1">
    <location>
        <begin position="219"/>
        <end position="230"/>
    </location>
</feature>
<accession>A0ABN3IR48</accession>
<dbReference type="Gene3D" id="3.40.1000.70">
    <property type="entry name" value="PknH-like extracellular domain"/>
    <property type="match status" value="1"/>
</dbReference>
<proteinExistence type="predicted"/>
<evidence type="ECO:0000259" key="3">
    <source>
        <dbReference type="Pfam" id="PF14032"/>
    </source>
</evidence>
<sequence length="230" mass="23855">MLVHGFVRRVLLSAALSGAVAAGAACGPADDAGQGGPPTAAELAAALPEGDDLPGFTARPQDMPLLEKEDVVTADDPACRPVSDMMSVRPEHPRRAMVWATLTADGAPADAPPGSLVLTSHTAGDARAWLDDLRKALSECEGFTATSRRGWTYRFTVKPLPPPDAGDESVAYVLTNTSDIGGKGNVMTVVRTGSVLASYLLSRDTEWSGAVPASVAGPQHERLRDAGAGR</sequence>
<feature type="signal peptide" evidence="2">
    <location>
        <begin position="1"/>
        <end position="24"/>
    </location>
</feature>
<dbReference type="Pfam" id="PF14032">
    <property type="entry name" value="PknH_C"/>
    <property type="match status" value="1"/>
</dbReference>
<evidence type="ECO:0000313" key="4">
    <source>
        <dbReference type="EMBL" id="GAA2410422.1"/>
    </source>
</evidence>
<feature type="region of interest" description="Disordered" evidence="1">
    <location>
        <begin position="210"/>
        <end position="230"/>
    </location>
</feature>
<evidence type="ECO:0000256" key="2">
    <source>
        <dbReference type="SAM" id="SignalP"/>
    </source>
</evidence>
<feature type="domain" description="PknH-like extracellular" evidence="3">
    <location>
        <begin position="39"/>
        <end position="196"/>
    </location>
</feature>
<evidence type="ECO:0000313" key="5">
    <source>
        <dbReference type="Proteomes" id="UP001500058"/>
    </source>
</evidence>
<dbReference type="Proteomes" id="UP001500058">
    <property type="component" value="Unassembled WGS sequence"/>
</dbReference>
<dbReference type="InterPro" id="IPR026954">
    <property type="entry name" value="PknH-like_Extracell"/>
</dbReference>
<name>A0ABN3IR48_9ACTN</name>
<keyword evidence="2" id="KW-0732">Signal</keyword>